<protein>
    <submittedName>
        <fullName evidence="1">Uncharacterized protein</fullName>
    </submittedName>
</protein>
<comment type="caution">
    <text evidence="1">The sequence shown here is derived from an EMBL/GenBank/DDBJ whole genome shotgun (WGS) entry which is preliminary data.</text>
</comment>
<organism evidence="1 2">
    <name type="scientific">Phytophthora citrophthora</name>
    <dbReference type="NCBI Taxonomy" id="4793"/>
    <lineage>
        <taxon>Eukaryota</taxon>
        <taxon>Sar</taxon>
        <taxon>Stramenopiles</taxon>
        <taxon>Oomycota</taxon>
        <taxon>Peronosporomycetes</taxon>
        <taxon>Peronosporales</taxon>
        <taxon>Peronosporaceae</taxon>
        <taxon>Phytophthora</taxon>
    </lineage>
</organism>
<dbReference type="Proteomes" id="UP001259832">
    <property type="component" value="Unassembled WGS sequence"/>
</dbReference>
<proteinExistence type="predicted"/>
<evidence type="ECO:0000313" key="1">
    <source>
        <dbReference type="EMBL" id="KAK1936711.1"/>
    </source>
</evidence>
<keyword evidence="2" id="KW-1185">Reference proteome</keyword>
<name>A0AAD9LHQ6_9STRA</name>
<gene>
    <name evidence="1" type="ORF">P3T76_010146</name>
</gene>
<sequence>MQGVSFDWFIQSMTIPSLSVNYLNYLSLNYLSVNYLNYLSLNYLSLNYLNCLSYLSLNYLNCMNYLSVQNYLLGHSSPAFLLPKILLGIGGE</sequence>
<evidence type="ECO:0000313" key="2">
    <source>
        <dbReference type="Proteomes" id="UP001259832"/>
    </source>
</evidence>
<dbReference type="EMBL" id="JASMQC010000021">
    <property type="protein sequence ID" value="KAK1936711.1"/>
    <property type="molecule type" value="Genomic_DNA"/>
</dbReference>
<dbReference type="AlphaFoldDB" id="A0AAD9LHQ6"/>
<reference evidence="1" key="1">
    <citation type="submission" date="2023-08" db="EMBL/GenBank/DDBJ databases">
        <title>Reference Genome Resource for the Citrus Pathogen Phytophthora citrophthora.</title>
        <authorList>
            <person name="Moller H."/>
            <person name="Coetzee B."/>
            <person name="Rose L.J."/>
            <person name="Van Niekerk J.M."/>
        </authorList>
    </citation>
    <scope>NUCLEOTIDE SEQUENCE</scope>
    <source>
        <strain evidence="1">STE-U-9442</strain>
    </source>
</reference>
<accession>A0AAD9LHQ6</accession>